<evidence type="ECO:0000313" key="3">
    <source>
        <dbReference type="WBParaSite" id="Csp11.Scaffold630.g18076.t1"/>
    </source>
</evidence>
<keyword evidence="1" id="KW-0812">Transmembrane</keyword>
<feature type="transmembrane region" description="Helical" evidence="1">
    <location>
        <begin position="29"/>
        <end position="54"/>
    </location>
</feature>
<dbReference type="WBParaSite" id="Csp11.Scaffold630.g18076.t1">
    <property type="protein sequence ID" value="Csp11.Scaffold630.g18076.t1"/>
    <property type="gene ID" value="Csp11.Scaffold630.g18076"/>
</dbReference>
<organism evidence="2 3">
    <name type="scientific">Caenorhabditis tropicalis</name>
    <dbReference type="NCBI Taxonomy" id="1561998"/>
    <lineage>
        <taxon>Eukaryota</taxon>
        <taxon>Metazoa</taxon>
        <taxon>Ecdysozoa</taxon>
        <taxon>Nematoda</taxon>
        <taxon>Chromadorea</taxon>
        <taxon>Rhabditida</taxon>
        <taxon>Rhabditina</taxon>
        <taxon>Rhabditomorpha</taxon>
        <taxon>Rhabditoidea</taxon>
        <taxon>Rhabditidae</taxon>
        <taxon>Peloderinae</taxon>
        <taxon>Caenorhabditis</taxon>
    </lineage>
</organism>
<keyword evidence="1" id="KW-0472">Membrane</keyword>
<evidence type="ECO:0000256" key="1">
    <source>
        <dbReference type="SAM" id="Phobius"/>
    </source>
</evidence>
<dbReference type="Proteomes" id="UP000095282">
    <property type="component" value="Unplaced"/>
</dbReference>
<dbReference type="AlphaFoldDB" id="A0A1I7UPL9"/>
<name>A0A1I7UPL9_9PELO</name>
<protein>
    <submittedName>
        <fullName evidence="3">G_PROTEIN_RECEP_F1_2 domain-containing protein</fullName>
    </submittedName>
</protein>
<evidence type="ECO:0000313" key="2">
    <source>
        <dbReference type="Proteomes" id="UP000095282"/>
    </source>
</evidence>
<sequence length="94" mass="10982">MATGYILAMYDKYLAMEESKGMRKPTMGWPLLILTWFVMITVFVGMIVWIIFVLRKLFRCIVIKSEKTNSEVKGGSEAKDVPRFVFEDRKLRLV</sequence>
<keyword evidence="2" id="KW-1185">Reference proteome</keyword>
<proteinExistence type="predicted"/>
<keyword evidence="1" id="KW-1133">Transmembrane helix</keyword>
<accession>A0A1I7UPL9</accession>
<reference evidence="3" key="1">
    <citation type="submission" date="2016-11" db="UniProtKB">
        <authorList>
            <consortium name="WormBaseParasite"/>
        </authorList>
    </citation>
    <scope>IDENTIFICATION</scope>
</reference>